<accession>A0A6J4J937</accession>
<protein>
    <submittedName>
        <fullName evidence="1">Uncharacterized protein</fullName>
    </submittedName>
</protein>
<proteinExistence type="predicted"/>
<organism evidence="1">
    <name type="scientific">uncultured Chloroflexia bacterium</name>
    <dbReference type="NCBI Taxonomy" id="1672391"/>
    <lineage>
        <taxon>Bacteria</taxon>
        <taxon>Bacillati</taxon>
        <taxon>Chloroflexota</taxon>
        <taxon>Chloroflexia</taxon>
        <taxon>environmental samples</taxon>
    </lineage>
</organism>
<reference evidence="1" key="1">
    <citation type="submission" date="2020-02" db="EMBL/GenBank/DDBJ databases">
        <authorList>
            <person name="Meier V. D."/>
        </authorList>
    </citation>
    <scope>NUCLEOTIDE SEQUENCE</scope>
    <source>
        <strain evidence="1">AVDCRST_MAG26</strain>
    </source>
</reference>
<evidence type="ECO:0000313" key="1">
    <source>
        <dbReference type="EMBL" id="CAA9273842.1"/>
    </source>
</evidence>
<gene>
    <name evidence="1" type="ORF">AVDCRST_MAG26-2957</name>
</gene>
<sequence>MLGQNVLVAYGTVKIDEALARAAERAARGRTTVVVGIVRNPNAECWWVCLARHRAEIVWVSAHRLRRDADAQVAVVEQAFRRVSPADDAVFRKLVEELADQGDQEAGQTLEAAREIMRNTSQDGSLTERFQSARQRDVLNRASARKALAQRRRGAEAAR</sequence>
<name>A0A6J4J937_9CHLR</name>
<dbReference type="AlphaFoldDB" id="A0A6J4J937"/>
<dbReference type="EMBL" id="CADCTK010000684">
    <property type="protein sequence ID" value="CAA9273842.1"/>
    <property type="molecule type" value="Genomic_DNA"/>
</dbReference>